<evidence type="ECO:0000259" key="4">
    <source>
        <dbReference type="Pfam" id="PF24279"/>
    </source>
</evidence>
<accession>A0A8J8KHU8</accession>
<dbReference type="RefSeq" id="WP_174680587.1">
    <property type="nucleotide sequence ID" value="NZ_JABUQZ010000001.1"/>
</dbReference>
<evidence type="ECO:0000259" key="3">
    <source>
        <dbReference type="Pfam" id="PF04967"/>
    </source>
</evidence>
<dbReference type="InterPro" id="IPR056486">
    <property type="entry name" value="HVO_2525_N"/>
</dbReference>
<dbReference type="Pfam" id="PF04967">
    <property type="entry name" value="HTH_10"/>
    <property type="match status" value="1"/>
</dbReference>
<dbReference type="Pfam" id="PF24279">
    <property type="entry name" value="HVO_2525_N"/>
    <property type="match status" value="1"/>
</dbReference>
<keyword evidence="8" id="KW-1185">Reference proteome</keyword>
<dbReference type="EMBL" id="JABURA010000001">
    <property type="protein sequence ID" value="NUB91574.1"/>
    <property type="molecule type" value="Genomic_DNA"/>
</dbReference>
<dbReference type="InterPro" id="IPR007050">
    <property type="entry name" value="HTH_bacterioopsin"/>
</dbReference>
<feature type="domain" description="HVO-2525 N-terminal" evidence="4">
    <location>
        <begin position="3"/>
        <end position="138"/>
    </location>
</feature>
<keyword evidence="1" id="KW-0805">Transcription regulation</keyword>
<comment type="caution">
    <text evidence="5">The sequence shown here is derived from an EMBL/GenBank/DDBJ whole genome shotgun (WGS) entry which is preliminary data.</text>
</comment>
<dbReference type="PANTHER" id="PTHR34236">
    <property type="entry name" value="DIMETHYL SULFOXIDE REDUCTASE TRANSCRIPTIONAL ACTIVATOR"/>
    <property type="match status" value="1"/>
</dbReference>
<protein>
    <submittedName>
        <fullName evidence="5">Helix-turn-helix domain-containing protein</fullName>
    </submittedName>
</protein>
<evidence type="ECO:0000256" key="2">
    <source>
        <dbReference type="ARBA" id="ARBA00023163"/>
    </source>
</evidence>
<evidence type="ECO:0000313" key="6">
    <source>
        <dbReference type="EMBL" id="NUC72689.1"/>
    </source>
</evidence>
<evidence type="ECO:0000313" key="7">
    <source>
        <dbReference type="Proteomes" id="UP000728647"/>
    </source>
</evidence>
<dbReference type="EMBL" id="JABUQZ010000001">
    <property type="protein sequence ID" value="NUC72689.1"/>
    <property type="molecule type" value="Genomic_DNA"/>
</dbReference>
<dbReference type="PANTHER" id="PTHR34236:SF1">
    <property type="entry name" value="DIMETHYL SULFOXIDE REDUCTASE TRANSCRIPTIONAL ACTIVATOR"/>
    <property type="match status" value="1"/>
</dbReference>
<evidence type="ECO:0000256" key="1">
    <source>
        <dbReference type="ARBA" id="ARBA00023015"/>
    </source>
</evidence>
<dbReference type="AlphaFoldDB" id="A0A8J8KHU8"/>
<organism evidence="5 7">
    <name type="scientific">Haloterrigena gelatinilytica</name>
    <dbReference type="NCBI Taxonomy" id="2741724"/>
    <lineage>
        <taxon>Archaea</taxon>
        <taxon>Methanobacteriati</taxon>
        <taxon>Methanobacteriota</taxon>
        <taxon>Stenosarchaea group</taxon>
        <taxon>Halobacteria</taxon>
        <taxon>Halobacteriales</taxon>
        <taxon>Natrialbaceae</taxon>
        <taxon>Haloterrigena</taxon>
    </lineage>
</organism>
<dbReference type="Proteomes" id="UP000728647">
    <property type="component" value="Unassembled WGS sequence"/>
</dbReference>
<keyword evidence="2" id="KW-0804">Transcription</keyword>
<reference evidence="5 8" key="1">
    <citation type="submission" date="2020-06" db="EMBL/GenBank/DDBJ databases">
        <title>Haloterrigena sp. nov., an extremely halophilic archaeon isolated from a saline sediment.</title>
        <authorList>
            <person name="Liu B.-B."/>
        </authorList>
    </citation>
    <scope>NUCLEOTIDE SEQUENCE</scope>
    <source>
        <strain evidence="5">SYSU A121-1</strain>
        <strain evidence="6 8">SYSU A558-1</strain>
    </source>
</reference>
<feature type="domain" description="HTH bat-type" evidence="3">
    <location>
        <begin position="171"/>
        <end position="222"/>
    </location>
</feature>
<proteinExistence type="predicted"/>
<dbReference type="Proteomes" id="UP001016761">
    <property type="component" value="Unassembled WGS sequence"/>
</dbReference>
<sequence>MIDLDIDMRQYDCPFIDTTDDVEIAFSAVQWQLDTDDEQLETRLIARGESTGALEDGLHALRDHPNMRECYILSKRENVAEIGTTIEETNAMRTIQRNGGYITGPFHIEDGHERWHVGFDDDADEDHALAELERHNDYTVADRDQFGPTELFDLLENSDSALRLLEGCRSLTDTERETFETAAREGYYETPRATTLEELSNHFDVSKTAVSMNLRRSERKVLQAALSALENMDETATQTR</sequence>
<evidence type="ECO:0000313" key="8">
    <source>
        <dbReference type="Proteomes" id="UP001016761"/>
    </source>
</evidence>
<dbReference type="OrthoDB" id="194721at2157"/>
<evidence type="ECO:0000313" key="5">
    <source>
        <dbReference type="EMBL" id="NUB91574.1"/>
    </source>
</evidence>
<name>A0A8J8KHU8_9EURY</name>
<gene>
    <name evidence="5" type="ORF">HT576_11170</name>
    <name evidence="6" type="ORF">HTZ84_10265</name>
</gene>